<reference evidence="1 2" key="1">
    <citation type="submission" date="2020-02" db="EMBL/GenBank/DDBJ databases">
        <title>Draft genome sequence of Haematococcus lacustris strain NIES-144.</title>
        <authorList>
            <person name="Morimoto D."/>
            <person name="Nakagawa S."/>
            <person name="Yoshida T."/>
            <person name="Sawayama S."/>
        </authorList>
    </citation>
    <scope>NUCLEOTIDE SEQUENCE [LARGE SCALE GENOMIC DNA]</scope>
    <source>
        <strain evidence="1 2">NIES-144</strain>
    </source>
</reference>
<protein>
    <submittedName>
        <fullName evidence="1">Uncharacterized protein</fullName>
    </submittedName>
</protein>
<proteinExistence type="predicted"/>
<accession>A0A699Z7K8</accession>
<dbReference type="EMBL" id="BLLF01001330">
    <property type="protein sequence ID" value="GFH18627.1"/>
    <property type="molecule type" value="Genomic_DNA"/>
</dbReference>
<dbReference type="AlphaFoldDB" id="A0A699Z7K8"/>
<comment type="caution">
    <text evidence="1">The sequence shown here is derived from an EMBL/GenBank/DDBJ whole genome shotgun (WGS) entry which is preliminary data.</text>
</comment>
<evidence type="ECO:0000313" key="1">
    <source>
        <dbReference type="EMBL" id="GFH18627.1"/>
    </source>
</evidence>
<feature type="non-terminal residue" evidence="1">
    <location>
        <position position="1"/>
    </location>
</feature>
<evidence type="ECO:0000313" key="2">
    <source>
        <dbReference type="Proteomes" id="UP000485058"/>
    </source>
</evidence>
<organism evidence="1 2">
    <name type="scientific">Haematococcus lacustris</name>
    <name type="common">Green alga</name>
    <name type="synonym">Haematococcus pluvialis</name>
    <dbReference type="NCBI Taxonomy" id="44745"/>
    <lineage>
        <taxon>Eukaryota</taxon>
        <taxon>Viridiplantae</taxon>
        <taxon>Chlorophyta</taxon>
        <taxon>core chlorophytes</taxon>
        <taxon>Chlorophyceae</taxon>
        <taxon>CS clade</taxon>
        <taxon>Chlamydomonadales</taxon>
        <taxon>Haematococcaceae</taxon>
        <taxon>Haematococcus</taxon>
    </lineage>
</organism>
<dbReference type="Proteomes" id="UP000485058">
    <property type="component" value="Unassembled WGS sequence"/>
</dbReference>
<keyword evidence="2" id="KW-1185">Reference proteome</keyword>
<sequence length="16" mass="1673">MGANIAGDIAREQAQQ</sequence>
<name>A0A699Z7K8_HAELA</name>
<gene>
    <name evidence="1" type="ORF">HaLaN_15462</name>
</gene>